<dbReference type="Proteomes" id="UP000886595">
    <property type="component" value="Unassembled WGS sequence"/>
</dbReference>
<gene>
    <name evidence="2" type="ORF">Bca52824_031972</name>
</gene>
<name>A0A8X7V879_BRACI</name>
<dbReference type="EMBL" id="JAAMPC010000007">
    <property type="protein sequence ID" value="KAG2303321.1"/>
    <property type="molecule type" value="Genomic_DNA"/>
</dbReference>
<keyword evidence="1" id="KW-0812">Transmembrane</keyword>
<dbReference type="OrthoDB" id="1088292at2759"/>
<dbReference type="PANTHER" id="PTHR33640">
    <property type="entry name" value="TRANSMEMBRANE PROTEIN"/>
    <property type="match status" value="1"/>
</dbReference>
<keyword evidence="1" id="KW-0472">Membrane</keyword>
<dbReference type="PANTHER" id="PTHR33640:SF20">
    <property type="entry name" value="TRANSMEMBRANE PROTEIN"/>
    <property type="match status" value="1"/>
</dbReference>
<keyword evidence="1" id="KW-1133">Transmembrane helix</keyword>
<accession>A0A8X7V879</accession>
<dbReference type="AlphaFoldDB" id="A0A8X7V879"/>
<evidence type="ECO:0000256" key="1">
    <source>
        <dbReference type="SAM" id="Phobius"/>
    </source>
</evidence>
<keyword evidence="3" id="KW-1185">Reference proteome</keyword>
<proteinExistence type="predicted"/>
<feature type="transmembrane region" description="Helical" evidence="1">
    <location>
        <begin position="21"/>
        <end position="42"/>
    </location>
</feature>
<protein>
    <submittedName>
        <fullName evidence="2">Uncharacterized protein</fullName>
    </submittedName>
</protein>
<evidence type="ECO:0000313" key="2">
    <source>
        <dbReference type="EMBL" id="KAG2303321.1"/>
    </source>
</evidence>
<feature type="transmembrane region" description="Helical" evidence="1">
    <location>
        <begin position="62"/>
        <end position="81"/>
    </location>
</feature>
<sequence>MEAENYEETKRHDNTFTLHSILFIVQVSAGLAFAGYCGYTPIVNLLEGFFLWLDWFRLVLRNIFFIFIILNALIGSIYFTFLKATEKKKPSPYNEYITAVPSVIPSSPESSFAPTEEVGDYCGGGYHCNNSSYQESVQRPFQAVSTVEESSCYERVVMETSSKSCRRTMSSEKKMRKTRSATVEYHHRTESERVMKTAASCCRSQAMMDEMSSEEFRMTVETFIMEEKKRMYGWQNGVAEQWQNGGPQLQNGVAEQWHNGVPQLQYGVPYQWQNGYPQLQNGGVHHWQNRFPQLQNGGVGQWQNGFPQLQWQPDYDGTTSSHGPYLAISN</sequence>
<organism evidence="2 3">
    <name type="scientific">Brassica carinata</name>
    <name type="common">Ethiopian mustard</name>
    <name type="synonym">Abyssinian cabbage</name>
    <dbReference type="NCBI Taxonomy" id="52824"/>
    <lineage>
        <taxon>Eukaryota</taxon>
        <taxon>Viridiplantae</taxon>
        <taxon>Streptophyta</taxon>
        <taxon>Embryophyta</taxon>
        <taxon>Tracheophyta</taxon>
        <taxon>Spermatophyta</taxon>
        <taxon>Magnoliopsida</taxon>
        <taxon>eudicotyledons</taxon>
        <taxon>Gunneridae</taxon>
        <taxon>Pentapetalae</taxon>
        <taxon>rosids</taxon>
        <taxon>malvids</taxon>
        <taxon>Brassicales</taxon>
        <taxon>Brassicaceae</taxon>
        <taxon>Brassiceae</taxon>
        <taxon>Brassica</taxon>
    </lineage>
</organism>
<comment type="caution">
    <text evidence="2">The sequence shown here is derived from an EMBL/GenBank/DDBJ whole genome shotgun (WGS) entry which is preliminary data.</text>
</comment>
<evidence type="ECO:0000313" key="3">
    <source>
        <dbReference type="Proteomes" id="UP000886595"/>
    </source>
</evidence>
<reference evidence="2 3" key="1">
    <citation type="submission" date="2020-02" db="EMBL/GenBank/DDBJ databases">
        <authorList>
            <person name="Ma Q."/>
            <person name="Huang Y."/>
            <person name="Song X."/>
            <person name="Pei D."/>
        </authorList>
    </citation>
    <scope>NUCLEOTIDE SEQUENCE [LARGE SCALE GENOMIC DNA]</scope>
    <source>
        <strain evidence="2">Sxm20200214</strain>
        <tissue evidence="2">Leaf</tissue>
    </source>
</reference>